<evidence type="ECO:0008006" key="4">
    <source>
        <dbReference type="Google" id="ProtNLM"/>
    </source>
</evidence>
<dbReference type="Proteomes" id="UP000000365">
    <property type="component" value="Chromosome"/>
</dbReference>
<feature type="compositionally biased region" description="Pro residues" evidence="1">
    <location>
        <begin position="712"/>
        <end position="725"/>
    </location>
</feature>
<dbReference type="AlphaFoldDB" id="A2SQK5"/>
<dbReference type="InterPro" id="IPR007408">
    <property type="entry name" value="DUF460"/>
</dbReference>
<dbReference type="HOGENOM" id="CLU_027052_1_0_2"/>
<dbReference type="eggNOG" id="arCOG04219">
    <property type="taxonomic scope" value="Archaea"/>
</dbReference>
<evidence type="ECO:0000313" key="3">
    <source>
        <dbReference type="Proteomes" id="UP000000365"/>
    </source>
</evidence>
<dbReference type="STRING" id="410358.Mlab_0435"/>
<dbReference type="Pfam" id="PF04312">
    <property type="entry name" value="DUF460"/>
    <property type="match status" value="1"/>
</dbReference>
<protein>
    <recommendedName>
        <fullName evidence="4">DUF460 domain-containing protein</fullName>
    </recommendedName>
</protein>
<accession>A2SQK5</accession>
<dbReference type="RefSeq" id="WP_011832812.1">
    <property type="nucleotide sequence ID" value="NC_008942.1"/>
</dbReference>
<dbReference type="PANTHER" id="PTHR40707:SF1">
    <property type="entry name" value="DUF460 DOMAIN-CONTAINING PROTEIN"/>
    <property type="match status" value="1"/>
</dbReference>
<evidence type="ECO:0000313" key="2">
    <source>
        <dbReference type="EMBL" id="ABN06611.1"/>
    </source>
</evidence>
<feature type="compositionally biased region" description="Low complexity" evidence="1">
    <location>
        <begin position="699"/>
        <end position="711"/>
    </location>
</feature>
<dbReference type="PANTHER" id="PTHR40707">
    <property type="entry name" value="POSSIBLE NUCLEASE OF RNASE H FOLD, RUVC/YQGF FAMILY"/>
    <property type="match status" value="1"/>
</dbReference>
<organism evidence="2 3">
    <name type="scientific">Methanocorpusculum labreanum (strain ATCC 43576 / DSM 4855 / Z)</name>
    <dbReference type="NCBI Taxonomy" id="410358"/>
    <lineage>
        <taxon>Archaea</taxon>
        <taxon>Methanobacteriati</taxon>
        <taxon>Methanobacteriota</taxon>
        <taxon>Stenosarchaea group</taxon>
        <taxon>Methanomicrobia</taxon>
        <taxon>Methanomicrobiales</taxon>
        <taxon>Methanocorpusculaceae</taxon>
        <taxon>Methanocorpusculum</taxon>
    </lineage>
</organism>
<name>A2SQK5_METLZ</name>
<keyword evidence="3" id="KW-1185">Reference proteome</keyword>
<gene>
    <name evidence="2" type="ordered locus">Mlab_0435</name>
</gene>
<reference evidence="2 3" key="1">
    <citation type="journal article" date="2009" name="Stand. Genomic Sci.">
        <title>Complete genome sequence of Methanocorpusculum labreanum type strain Z.</title>
        <authorList>
            <person name="Anderson I.J."/>
            <person name="Sieprawska-Lupa M."/>
            <person name="Goltsman E."/>
            <person name="Lapidus A."/>
            <person name="Copeland A."/>
            <person name="Glavina Del Rio T."/>
            <person name="Tice H."/>
            <person name="Dalin E."/>
            <person name="Barry K."/>
            <person name="Pitluck S."/>
            <person name="Hauser L."/>
            <person name="Land M."/>
            <person name="Lucas S."/>
            <person name="Richardson P."/>
            <person name="Whitman W.B."/>
            <person name="Kyrpides N.C."/>
        </authorList>
    </citation>
    <scope>NUCLEOTIDE SEQUENCE [LARGE SCALE GENOMIC DNA]</scope>
    <source>
        <strain evidence="3">ATCC 43576 / DSM 4855 / Z</strain>
    </source>
</reference>
<sequence>MNLVFGIDKITGSAHSSPGGLYSLVRVVDKRIESEERSITLQHLLHLINAEKPEIVAFASLREIAPDTRSLFTLTEALPFGTKLVLIACIGAKSAPLPKLAERYNLRFDASNPMEQAKISGLIASFGGGYEIRTFEGVTTITVSRARPPIRTHQNRYIRHMQGSLMSISREIEAGLLANGLMFSSSISRSFRGERIVEFSVTAPRHEVPASSKTSAGVSVRVAGTRKEAPDFLPISKRPPYLIVGIDPGTTVGIAALNLDGDLVHLSSTRALGQAEIIAAITAVGRPVLIATDKAEMPFGVEKVRRAFSAVAWTPAKDVLIKEKYDLAEGYDFGNDHERDSLSAAVMAYRSYANKFESVQKRMPPGTDIDMVRAGIIRGLSLEQILETLKHPEILPEEPEVIVEEFVPDEKDERIARLEETVAKLRKLAGSLSEEVEVKDKAIAALQKRLVFEREERNAEMLSTEAITSRDTELAQVKKALRKEERRSKTLRTRLERMKHYISLQAGDGCTALKVLLLLAKDHVKTLDDEMGVGEEDILYVLTIDGWGKTVIRDLAEAKIGAVILPRLTYQRAKSQHLIEEFREADIPILDGANLSPRVKGKIGVVDSAAFEAALADWKTTQDVYKNEKKIGEIHGMVKEYQVERVKDVLEKGIDPTLVFEVDRAKPETPASPPVPEKPATVFRPKPAAPPVEKPAPAEKPVVKPAAKPVAKPVPKPAPAPVPKPAPKKETPKKPASSKKPENGSAEKILFGVLSEYREERKKELKK</sequence>
<proteinExistence type="predicted"/>
<dbReference type="OrthoDB" id="15228at2157"/>
<feature type="region of interest" description="Disordered" evidence="1">
    <location>
        <begin position="665"/>
        <end position="767"/>
    </location>
</feature>
<feature type="compositionally biased region" description="Basic and acidic residues" evidence="1">
    <location>
        <begin position="756"/>
        <end position="767"/>
    </location>
</feature>
<dbReference type="KEGG" id="mla:Mlab_0435"/>
<dbReference type="GeneID" id="4796178"/>
<evidence type="ECO:0000256" key="1">
    <source>
        <dbReference type="SAM" id="MobiDB-lite"/>
    </source>
</evidence>
<dbReference type="EMBL" id="CP000559">
    <property type="protein sequence ID" value="ABN06611.1"/>
    <property type="molecule type" value="Genomic_DNA"/>
</dbReference>